<dbReference type="VEuPathDB" id="PlasmoDB:PVPAM_000015800"/>
<dbReference type="InterPro" id="IPR008780">
    <property type="entry name" value="Plasmodium_Vir"/>
</dbReference>
<feature type="compositionally biased region" description="Basic and acidic residues" evidence="1">
    <location>
        <begin position="236"/>
        <end position="254"/>
    </location>
</feature>
<dbReference type="VEuPathDB" id="PlasmoDB:PVX_172270"/>
<dbReference type="AlphaFoldDB" id="A0A1G4EBI7"/>
<feature type="compositionally biased region" description="Basic and acidic residues" evidence="1">
    <location>
        <begin position="268"/>
        <end position="277"/>
    </location>
</feature>
<name>A0A1G4EBI7_PLAVI</name>
<protein>
    <submittedName>
        <fullName evidence="2">VIR protein</fullName>
    </submittedName>
</protein>
<dbReference type="EMBL" id="FLYI01000494">
    <property type="protein sequence ID" value="SCA60783.1"/>
    <property type="molecule type" value="Genomic_DNA"/>
</dbReference>
<proteinExistence type="predicted"/>
<accession>A0A1G4EBI7</accession>
<dbReference type="VEuPathDB" id="PlasmoDB:PVP01_0006890"/>
<evidence type="ECO:0000313" key="3">
    <source>
        <dbReference type="Proteomes" id="UP000305196"/>
    </source>
</evidence>
<evidence type="ECO:0000256" key="1">
    <source>
        <dbReference type="SAM" id="MobiDB-lite"/>
    </source>
</evidence>
<dbReference type="VEuPathDB" id="PlasmoDB:PVW1_040005700"/>
<evidence type="ECO:0000313" key="2">
    <source>
        <dbReference type="EMBL" id="SCA60783.1"/>
    </source>
</evidence>
<gene>
    <name evidence="2" type="ORF">PVC01_000119100</name>
</gene>
<sequence>MVVSSEQDYAEEFLKKFPSNDIYKKLNNNNDITNEYDYYCRFIKILFHQNQEIYDLCRKFARNLKNISTILNDIDNDIDRCRYINFWKNDQINKNCNTSNIVRNIQRIRTNFITVAYRINNESSIDKCFKTYRGDISLESWKKWKDLYDYVTNKDKIQNIIDSDDYLCNIYSNYFSYIKNIYEKYKEECCPGTNGKCPPHINISEWCTQENFLIDIQCNKPAQIGGFSAEITQDLEAHSGAEDEEEEKKPDKTVSGEADGVGVGPRGAKQEIAEGKESVGPASNSQDDMLVYAIGSGSGSSEAKEELPNAVISNSTGTVIGTSLGFVIPLITIYRFTPLGSWINTKIFRKDRLMENMKRNERELLLNSSGIGEMNFDNKRYQIMYNSSHNE</sequence>
<dbReference type="Pfam" id="PF05795">
    <property type="entry name" value="Plasmodium_Vir"/>
    <property type="match status" value="1"/>
</dbReference>
<reference evidence="2 3" key="1">
    <citation type="submission" date="2016-07" db="EMBL/GenBank/DDBJ databases">
        <authorList>
            <consortium name="Pathogen Informatics"/>
        </authorList>
    </citation>
    <scope>NUCLEOTIDE SEQUENCE [LARGE SCALE GENOMIC DNA]</scope>
</reference>
<dbReference type="Proteomes" id="UP000305196">
    <property type="component" value="Unassembled WGS sequence"/>
</dbReference>
<organism evidence="2 3">
    <name type="scientific">Plasmodium vivax</name>
    <name type="common">malaria parasite P. vivax</name>
    <dbReference type="NCBI Taxonomy" id="5855"/>
    <lineage>
        <taxon>Eukaryota</taxon>
        <taxon>Sar</taxon>
        <taxon>Alveolata</taxon>
        <taxon>Apicomplexa</taxon>
        <taxon>Aconoidasida</taxon>
        <taxon>Haemosporida</taxon>
        <taxon>Plasmodiidae</taxon>
        <taxon>Plasmodium</taxon>
        <taxon>Plasmodium (Plasmodium)</taxon>
    </lineage>
</organism>
<feature type="region of interest" description="Disordered" evidence="1">
    <location>
        <begin position="236"/>
        <end position="284"/>
    </location>
</feature>